<dbReference type="PROSITE" id="PS50893">
    <property type="entry name" value="ABC_TRANSPORTER_2"/>
    <property type="match status" value="1"/>
</dbReference>
<dbReference type="InterPro" id="IPR003439">
    <property type="entry name" value="ABC_transporter-like_ATP-bd"/>
</dbReference>
<keyword evidence="4 12" id="KW-0812">Transmembrane</keyword>
<dbReference type="CDD" id="cd18572">
    <property type="entry name" value="ABC_6TM_TAP"/>
    <property type="match status" value="1"/>
</dbReference>
<evidence type="ECO:0000256" key="10">
    <source>
        <dbReference type="ARBA" id="ARBA00023136"/>
    </source>
</evidence>
<dbReference type="PROSITE" id="PS50929">
    <property type="entry name" value="ABC_TM1F"/>
    <property type="match status" value="1"/>
</dbReference>
<dbReference type="AlphaFoldDB" id="A0A915J4T7"/>
<comment type="subcellular location">
    <subcellularLocation>
        <location evidence="1">Endomembrane system</location>
        <topology evidence="1">Multi-pass membrane protein</topology>
    </subcellularLocation>
</comment>
<evidence type="ECO:0000256" key="6">
    <source>
        <dbReference type="ARBA" id="ARBA00022840"/>
    </source>
</evidence>
<keyword evidence="15" id="KW-1185">Reference proteome</keyword>
<dbReference type="Gene3D" id="1.20.1560.10">
    <property type="entry name" value="ABC transporter type 1, transmembrane domain"/>
    <property type="match status" value="1"/>
</dbReference>
<dbReference type="PANTHER" id="PTHR43394:SF19">
    <property type="entry name" value="ABC TRANSPORTER B FAMILY"/>
    <property type="match status" value="1"/>
</dbReference>
<organism evidence="15 16">
    <name type="scientific">Romanomermis culicivorax</name>
    <name type="common">Nematode worm</name>
    <dbReference type="NCBI Taxonomy" id="13658"/>
    <lineage>
        <taxon>Eukaryota</taxon>
        <taxon>Metazoa</taxon>
        <taxon>Ecdysozoa</taxon>
        <taxon>Nematoda</taxon>
        <taxon>Enoplea</taxon>
        <taxon>Dorylaimia</taxon>
        <taxon>Mermithida</taxon>
        <taxon>Mermithoidea</taxon>
        <taxon>Mermithidae</taxon>
        <taxon>Romanomermis</taxon>
    </lineage>
</organism>
<comment type="similarity">
    <text evidence="2">Belongs to the ABC transporter superfamily. ABCB family. MHC peptide exporter (TC 3.A.1.209) subfamily.</text>
</comment>
<dbReference type="Pfam" id="PF00664">
    <property type="entry name" value="ABC_membrane"/>
    <property type="match status" value="1"/>
</dbReference>
<keyword evidence="6" id="KW-0067">ATP-binding</keyword>
<dbReference type="InterPro" id="IPR027417">
    <property type="entry name" value="P-loop_NTPase"/>
</dbReference>
<dbReference type="WBParaSite" id="nRc.2.0.1.t21155-RA">
    <property type="protein sequence ID" value="nRc.2.0.1.t21155-RA"/>
    <property type="gene ID" value="nRc.2.0.1.g21155"/>
</dbReference>
<feature type="compositionally biased region" description="Low complexity" evidence="11">
    <location>
        <begin position="124"/>
        <end position="139"/>
    </location>
</feature>
<evidence type="ECO:0000256" key="2">
    <source>
        <dbReference type="ARBA" id="ARBA00006493"/>
    </source>
</evidence>
<keyword evidence="9 12" id="KW-1133">Transmembrane helix</keyword>
<dbReference type="CDD" id="cd03249">
    <property type="entry name" value="ABC_MTABC3_MDL1_MDL2"/>
    <property type="match status" value="1"/>
</dbReference>
<feature type="domain" description="ABC transmembrane type-1" evidence="14">
    <location>
        <begin position="244"/>
        <end position="524"/>
    </location>
</feature>
<dbReference type="PANTHER" id="PTHR43394">
    <property type="entry name" value="ATP-DEPENDENT PERMEASE MDL1, MITOCHONDRIAL"/>
    <property type="match status" value="1"/>
</dbReference>
<evidence type="ECO:0000259" key="13">
    <source>
        <dbReference type="PROSITE" id="PS50893"/>
    </source>
</evidence>
<name>A0A915J4T7_ROMCU</name>
<dbReference type="InterPro" id="IPR011527">
    <property type="entry name" value="ABC1_TM_dom"/>
</dbReference>
<evidence type="ECO:0000256" key="3">
    <source>
        <dbReference type="ARBA" id="ARBA00022448"/>
    </source>
</evidence>
<feature type="transmembrane region" description="Helical" evidence="12">
    <location>
        <begin position="238"/>
        <end position="262"/>
    </location>
</feature>
<dbReference type="InterPro" id="IPR003593">
    <property type="entry name" value="AAA+_ATPase"/>
</dbReference>
<dbReference type="FunFam" id="1.20.1560.10:FF:000154">
    <property type="entry name" value="HAlF transporter (PGP related)"/>
    <property type="match status" value="1"/>
</dbReference>
<dbReference type="SMART" id="SM00382">
    <property type="entry name" value="AAA"/>
    <property type="match status" value="1"/>
</dbReference>
<dbReference type="SUPFAM" id="SSF90123">
    <property type="entry name" value="ABC transporter transmembrane region"/>
    <property type="match status" value="1"/>
</dbReference>
<feature type="compositionally biased region" description="Polar residues" evidence="11">
    <location>
        <begin position="89"/>
        <end position="98"/>
    </location>
</feature>
<dbReference type="GO" id="GO:0016887">
    <property type="term" value="F:ATP hydrolysis activity"/>
    <property type="evidence" value="ECO:0007669"/>
    <property type="project" value="InterPro"/>
</dbReference>
<dbReference type="Gene3D" id="3.40.50.300">
    <property type="entry name" value="P-loop containing nucleotide triphosphate hydrolases"/>
    <property type="match status" value="1"/>
</dbReference>
<keyword evidence="5" id="KW-0547">Nucleotide-binding</keyword>
<evidence type="ECO:0000256" key="7">
    <source>
        <dbReference type="ARBA" id="ARBA00022856"/>
    </source>
</evidence>
<dbReference type="GO" id="GO:0012505">
    <property type="term" value="C:endomembrane system"/>
    <property type="evidence" value="ECO:0007669"/>
    <property type="project" value="UniProtKB-SubCell"/>
</dbReference>
<dbReference type="FunFam" id="3.40.50.300:FF:000140">
    <property type="entry name" value="Lipid A export ATP-binding/permease protein MsbA"/>
    <property type="match status" value="1"/>
</dbReference>
<feature type="transmembrane region" description="Helical" evidence="12">
    <location>
        <begin position="282"/>
        <end position="308"/>
    </location>
</feature>
<evidence type="ECO:0000256" key="5">
    <source>
        <dbReference type="ARBA" id="ARBA00022741"/>
    </source>
</evidence>
<feature type="transmembrane region" description="Helical" evidence="12">
    <location>
        <begin position="359"/>
        <end position="377"/>
    </location>
</feature>
<dbReference type="GO" id="GO:0016020">
    <property type="term" value="C:membrane"/>
    <property type="evidence" value="ECO:0007669"/>
    <property type="project" value="InterPro"/>
</dbReference>
<dbReference type="Proteomes" id="UP000887565">
    <property type="component" value="Unplaced"/>
</dbReference>
<feature type="domain" description="ABC transporter" evidence="13">
    <location>
        <begin position="557"/>
        <end position="795"/>
    </location>
</feature>
<accession>A0A915J4T7</accession>
<evidence type="ECO:0000256" key="4">
    <source>
        <dbReference type="ARBA" id="ARBA00022692"/>
    </source>
</evidence>
<keyword evidence="10 12" id="KW-0472">Membrane</keyword>
<dbReference type="GO" id="GO:0005524">
    <property type="term" value="F:ATP binding"/>
    <property type="evidence" value="ECO:0007669"/>
    <property type="project" value="UniProtKB-KW"/>
</dbReference>
<evidence type="ECO:0000313" key="16">
    <source>
        <dbReference type="WBParaSite" id="nRc.2.0.1.t21155-RA"/>
    </source>
</evidence>
<dbReference type="GO" id="GO:0015421">
    <property type="term" value="F:ABC-type oligopeptide transporter activity"/>
    <property type="evidence" value="ECO:0007669"/>
    <property type="project" value="TreeGrafter"/>
</dbReference>
<dbReference type="InterPro" id="IPR036640">
    <property type="entry name" value="ABC1_TM_sf"/>
</dbReference>
<keyword evidence="7" id="KW-0571">Peptide transport</keyword>
<dbReference type="PROSITE" id="PS00211">
    <property type="entry name" value="ABC_TRANSPORTER_1"/>
    <property type="match status" value="1"/>
</dbReference>
<dbReference type="InterPro" id="IPR039421">
    <property type="entry name" value="Type_1_exporter"/>
</dbReference>
<feature type="transmembrane region" description="Helical" evidence="12">
    <location>
        <begin position="383"/>
        <end position="400"/>
    </location>
</feature>
<evidence type="ECO:0000256" key="1">
    <source>
        <dbReference type="ARBA" id="ARBA00004127"/>
    </source>
</evidence>
<feature type="region of interest" description="Disordered" evidence="11">
    <location>
        <begin position="89"/>
        <end position="169"/>
    </location>
</feature>
<evidence type="ECO:0000313" key="15">
    <source>
        <dbReference type="Proteomes" id="UP000887565"/>
    </source>
</evidence>
<evidence type="ECO:0000256" key="9">
    <source>
        <dbReference type="ARBA" id="ARBA00022989"/>
    </source>
</evidence>
<dbReference type="SUPFAM" id="SSF52540">
    <property type="entry name" value="P-loop containing nucleoside triphosphate hydrolases"/>
    <property type="match status" value="1"/>
</dbReference>
<keyword evidence="7" id="KW-0653">Protein transport</keyword>
<evidence type="ECO:0000256" key="11">
    <source>
        <dbReference type="SAM" id="MobiDB-lite"/>
    </source>
</evidence>
<evidence type="ECO:0000259" key="14">
    <source>
        <dbReference type="PROSITE" id="PS50929"/>
    </source>
</evidence>
<dbReference type="Pfam" id="PF00005">
    <property type="entry name" value="ABC_tran"/>
    <property type="match status" value="1"/>
</dbReference>
<keyword evidence="3" id="KW-0813">Transport</keyword>
<protein>
    <submittedName>
        <fullName evidence="16">Uncharacterized protein</fullName>
    </submittedName>
</protein>
<proteinExistence type="inferred from homology"/>
<dbReference type="InterPro" id="IPR017871">
    <property type="entry name" value="ABC_transporter-like_CS"/>
</dbReference>
<keyword evidence="8" id="KW-1278">Translocase</keyword>
<evidence type="ECO:0000256" key="12">
    <source>
        <dbReference type="SAM" id="Phobius"/>
    </source>
</evidence>
<feature type="transmembrane region" description="Helical" evidence="12">
    <location>
        <begin position="39"/>
        <end position="60"/>
    </location>
</feature>
<dbReference type="OMA" id="EQLGNHK"/>
<evidence type="ECO:0000256" key="8">
    <source>
        <dbReference type="ARBA" id="ARBA00022967"/>
    </source>
</evidence>
<sequence length="812" mass="91052">MFLNSSKTAVFCIFFVFLSYGAVKLLALSEIYEDLSDVPWFWILLTSNSIFTILACLIWVRVLCNIEIDNDLALLASAGLLKNVETGRTSTLKSPTQMENEEDQPLVRDSWSKNENLTDKSTTVEENSSPPPNNRNVNPKFLPDNEEQKSPDFLVKRHPKAEKTSSNSTVLRHRDTMTDFDTSSADSRIFGLNLDKQTSATTQRRDSLILGSKIIGDVNVTQTASLMFRLLKYCQQEWIWYTMGFIFLFCYSVARIFIPWYTSRVISNIVVDHSHEHLFQSILHMIILSVFSSVFSGLRAGCFMYAIAKVNVKIRSQLFESLVRQEIGFFDTTKTGEITSRLTSDCQVMSDTVATNVNLFLRSAIMFVGGIIVMVNLSWRMTLMIFIVMPLIALISKVYGTYYDSLASRGQDALAKTNEVAEEVIGSMRTVRSFANEEGESRRYNTSLIETLKIGKSKSLAFTGFTWINEWIDLIVLAAVLWYGGHLVLTGRMEKENLIAYLLYQLLLAESLINMGSVYTGLMQAVGSSRRVFQLIDRRPAILNAGSIVKKTLHGRIEFKNVSFAYPTRPNSKVLTNVSFTVKPGEICALVGPSGSGKSSCIALLEHFYEPLSGRILLDDVPVAAYDHQFYHKTVSLVGQEPVLYAKSVSENIGYALESKAYDQEDVIRAAKLANAHQFIVVLNKGYETNVGEKGLQLSGGQKQRIAIARAMVRKPRVLLLDEATSALDAESEHMVQNALYENLSGYTVLLIAHRLSTVRRAHRIIVIDKGRVVQQGSHDNLMQQDGLYKNLVQRQLLGEWEAKEEAGGSAM</sequence>
<feature type="transmembrane region" description="Helical" evidence="12">
    <location>
        <begin position="460"/>
        <end position="482"/>
    </location>
</feature>
<reference evidence="16" key="1">
    <citation type="submission" date="2022-11" db="UniProtKB">
        <authorList>
            <consortium name="WormBaseParasite"/>
        </authorList>
    </citation>
    <scope>IDENTIFICATION</scope>
</reference>